<evidence type="ECO:0000256" key="2">
    <source>
        <dbReference type="HAMAP-Rule" id="MF_00296"/>
    </source>
</evidence>
<organism evidence="6 7">
    <name type="scientific">Corynebacterium lactis RW2-5</name>
    <dbReference type="NCBI Taxonomy" id="1408189"/>
    <lineage>
        <taxon>Bacteria</taxon>
        <taxon>Bacillati</taxon>
        <taxon>Actinomycetota</taxon>
        <taxon>Actinomycetes</taxon>
        <taxon>Mycobacteriales</taxon>
        <taxon>Corynebacteriaceae</taxon>
        <taxon>Corynebacterium</taxon>
    </lineage>
</organism>
<reference evidence="6 7" key="1">
    <citation type="submission" date="2013-10" db="EMBL/GenBank/DDBJ databases">
        <title>Complete genome sequence of Corynebacterium lactis DSM 45799(T), isolated from raw cow milk.</title>
        <authorList>
            <person name="Ruckert C."/>
            <person name="Albersmeier A."/>
            <person name="Lipski A."/>
            <person name="Kalinowski J."/>
        </authorList>
    </citation>
    <scope>NUCLEOTIDE SEQUENCE [LARGE SCALE GENOMIC DNA]</scope>
    <source>
        <strain evidence="6 7">RW2-5</strain>
    </source>
</reference>
<dbReference type="RefSeq" id="WP_053411535.1">
    <property type="nucleotide sequence ID" value="NZ_CP006841.1"/>
</dbReference>
<feature type="active site" evidence="2 3">
    <location>
        <position position="326"/>
    </location>
</feature>
<keyword evidence="2" id="KW-0486">Methionine biosynthesis</keyword>
<dbReference type="EMBL" id="CP006841">
    <property type="protein sequence ID" value="ALA66774.1"/>
    <property type="molecule type" value="Genomic_DNA"/>
</dbReference>
<comment type="similarity">
    <text evidence="2">Belongs to the AB hydrolase superfamily. MetX family.</text>
</comment>
<evidence type="ECO:0000313" key="7">
    <source>
        <dbReference type="Proteomes" id="UP000058446"/>
    </source>
</evidence>
<dbReference type="NCBIfam" id="NF001209">
    <property type="entry name" value="PRK00175.1"/>
    <property type="match status" value="1"/>
</dbReference>
<dbReference type="UniPathway" id="UPA00051">
    <property type="reaction ID" value="UER00074"/>
</dbReference>
<dbReference type="GO" id="GO:0004414">
    <property type="term" value="F:homoserine O-acetyltransferase activity"/>
    <property type="evidence" value="ECO:0007669"/>
    <property type="project" value="UniProtKB-UniRule"/>
</dbReference>
<dbReference type="InterPro" id="IPR008220">
    <property type="entry name" value="HAT_MetX-like"/>
</dbReference>
<dbReference type="AlphaFoldDB" id="A0A0K2GYB7"/>
<evidence type="ECO:0000256" key="4">
    <source>
        <dbReference type="SAM" id="MobiDB-lite"/>
    </source>
</evidence>
<name>A0A0K2GYB7_9CORY</name>
<dbReference type="GO" id="GO:0009092">
    <property type="term" value="P:homoserine metabolic process"/>
    <property type="evidence" value="ECO:0007669"/>
    <property type="project" value="TreeGrafter"/>
</dbReference>
<keyword evidence="2" id="KW-0012">Acyltransferase</keyword>
<keyword evidence="2" id="KW-0963">Cytoplasm</keyword>
<keyword evidence="2" id="KW-0028">Amino-acid biosynthesis</keyword>
<sequence length="384" mass="41574">MTVESAPHSVSLPPEGEPGHVRIGDVTTEAGAVIKDVTVEFERWGRLNADASNVIVLEHALTGDAHASGPADIDRPTAGWWNGMIGSARALDTDKYCIICTNVIGGCRGTTGPSSPHPDDGSPWGSRFPAISVRDTVTVEHMALKALGITHVHAVIGGSLGGARSLEWTLMHPDFVGKALVMCVGARASAWQIGMQSAQIQFIESDPDWHGGDYYEKGVAPDRGLGFARRIAHLTYRGELELDDRFGATAQPGENPLSPMRTADRFQVESYLDHQAEKLAQRFDAGSYVVLTDTLNRHDIGRGRGGMNEALHSSKVPTMVAGVDTDILYPFHQQEHLARNLGNCLGLERIESAVGHDGFLTEFERVDGIVRKFLKEEPELPQSA</sequence>
<evidence type="ECO:0000256" key="3">
    <source>
        <dbReference type="PIRSR" id="PIRSR000443-1"/>
    </source>
</evidence>
<dbReference type="PIRSF" id="PIRSF000443">
    <property type="entry name" value="Homoser_Ac_trans"/>
    <property type="match status" value="1"/>
</dbReference>
<feature type="domain" description="AB hydrolase-1" evidence="5">
    <location>
        <begin position="54"/>
        <end position="362"/>
    </location>
</feature>
<feature type="active site" evidence="2 3">
    <location>
        <position position="356"/>
    </location>
</feature>
<feature type="region of interest" description="Disordered" evidence="4">
    <location>
        <begin position="1"/>
        <end position="22"/>
    </location>
</feature>
<gene>
    <name evidence="2" type="primary">metXA</name>
    <name evidence="6" type="ORF">CLAC_02430</name>
</gene>
<evidence type="ECO:0000256" key="1">
    <source>
        <dbReference type="ARBA" id="ARBA00022679"/>
    </source>
</evidence>
<proteinExistence type="inferred from homology"/>
<dbReference type="OrthoDB" id="9800754at2"/>
<comment type="function">
    <text evidence="2">Transfers an acetyl group from acetyl-CoA to L-homoserine, forming acetyl-L-homoserine.</text>
</comment>
<keyword evidence="1 2" id="KW-0808">Transferase</keyword>
<evidence type="ECO:0000259" key="5">
    <source>
        <dbReference type="Pfam" id="PF00561"/>
    </source>
</evidence>
<feature type="binding site" evidence="2">
    <location>
        <position position="357"/>
    </location>
    <ligand>
        <name>substrate</name>
    </ligand>
</feature>
<comment type="catalytic activity">
    <reaction evidence="2">
        <text>L-homoserine + acetyl-CoA = O-acetyl-L-homoserine + CoA</text>
        <dbReference type="Rhea" id="RHEA:13701"/>
        <dbReference type="ChEBI" id="CHEBI:57287"/>
        <dbReference type="ChEBI" id="CHEBI:57288"/>
        <dbReference type="ChEBI" id="CHEBI:57476"/>
        <dbReference type="ChEBI" id="CHEBI:57716"/>
        <dbReference type="EC" id="2.3.1.31"/>
    </reaction>
</comment>
<comment type="subcellular location">
    <subcellularLocation>
        <location evidence="2">Cytoplasm</location>
    </subcellularLocation>
</comment>
<dbReference type="PANTHER" id="PTHR32268:SF11">
    <property type="entry name" value="HOMOSERINE O-ACETYLTRANSFERASE"/>
    <property type="match status" value="1"/>
</dbReference>
<comment type="pathway">
    <text evidence="2">Amino-acid biosynthesis; L-methionine biosynthesis via de novo pathway; O-acetyl-L-homoserine from L-homoserine: step 1/1.</text>
</comment>
<dbReference type="PATRIC" id="fig|1408189.4.peg.482"/>
<feature type="binding site" evidence="2">
    <location>
        <position position="229"/>
    </location>
    <ligand>
        <name>substrate</name>
    </ligand>
</feature>
<dbReference type="GO" id="GO:0005737">
    <property type="term" value="C:cytoplasm"/>
    <property type="evidence" value="ECO:0007669"/>
    <property type="project" value="UniProtKB-SubCell"/>
</dbReference>
<dbReference type="KEGG" id="clw:CLAC_02430"/>
<comment type="caution">
    <text evidence="2">Lacks conserved residue(s) required for the propagation of feature annotation.</text>
</comment>
<keyword evidence="7" id="KW-1185">Reference proteome</keyword>
<protein>
    <recommendedName>
        <fullName evidence="2">Homoserine O-acetyltransferase</fullName>
        <shortName evidence="2">HAT</shortName>
        <ecNumber evidence="2">2.3.1.31</ecNumber>
    </recommendedName>
    <alternativeName>
        <fullName evidence="2">Homoserine transacetylase</fullName>
        <shortName evidence="2">HTA</shortName>
    </alternativeName>
</protein>
<dbReference type="STRING" id="1408189.CLAC_02430"/>
<dbReference type="InterPro" id="IPR000073">
    <property type="entry name" value="AB_hydrolase_1"/>
</dbReference>
<dbReference type="HAMAP" id="MF_00296">
    <property type="entry name" value="MetX_acyltransf"/>
    <property type="match status" value="1"/>
</dbReference>
<dbReference type="PANTHER" id="PTHR32268">
    <property type="entry name" value="HOMOSERINE O-ACETYLTRANSFERASE"/>
    <property type="match status" value="1"/>
</dbReference>
<comment type="subunit">
    <text evidence="2">Homodimer.</text>
</comment>
<accession>A0A0K2GYB7</accession>
<dbReference type="Pfam" id="PF00561">
    <property type="entry name" value="Abhydrolase_1"/>
    <property type="match status" value="1"/>
</dbReference>
<dbReference type="Proteomes" id="UP000058446">
    <property type="component" value="Chromosome"/>
</dbReference>
<dbReference type="GO" id="GO:0009086">
    <property type="term" value="P:methionine biosynthetic process"/>
    <property type="evidence" value="ECO:0007669"/>
    <property type="project" value="UniProtKB-UniRule"/>
</dbReference>
<dbReference type="Gene3D" id="3.40.50.1820">
    <property type="entry name" value="alpha/beta hydrolase"/>
    <property type="match status" value="1"/>
</dbReference>
<evidence type="ECO:0000313" key="6">
    <source>
        <dbReference type="EMBL" id="ALA66774.1"/>
    </source>
</evidence>
<dbReference type="InterPro" id="IPR029058">
    <property type="entry name" value="AB_hydrolase_fold"/>
</dbReference>
<dbReference type="EC" id="2.3.1.31" evidence="2"/>
<dbReference type="NCBIfam" id="TIGR01392">
    <property type="entry name" value="homoserO_Ac_trn"/>
    <property type="match status" value="1"/>
</dbReference>
<dbReference type="SUPFAM" id="SSF53474">
    <property type="entry name" value="alpha/beta-Hydrolases"/>
    <property type="match status" value="1"/>
</dbReference>
<feature type="active site" description="Nucleophile" evidence="2 3">
    <location>
        <position position="159"/>
    </location>
</feature>